<dbReference type="PANTHER" id="PTHR42713:SF3">
    <property type="entry name" value="TRANSCRIPTIONAL REGULATORY PROTEIN HPTR"/>
    <property type="match status" value="1"/>
</dbReference>
<evidence type="ECO:0000259" key="10">
    <source>
        <dbReference type="PROSITE" id="PS50110"/>
    </source>
</evidence>
<dbReference type="Pfam" id="PF12833">
    <property type="entry name" value="HTH_18"/>
    <property type="match status" value="1"/>
</dbReference>
<evidence type="ECO:0000313" key="12">
    <source>
        <dbReference type="Proteomes" id="UP001519272"/>
    </source>
</evidence>
<keyword evidence="4" id="KW-0902">Two-component regulatory system</keyword>
<evidence type="ECO:0000256" key="6">
    <source>
        <dbReference type="ARBA" id="ARBA00023125"/>
    </source>
</evidence>
<evidence type="ECO:0000256" key="8">
    <source>
        <dbReference type="PROSITE-ProRule" id="PRU00169"/>
    </source>
</evidence>
<dbReference type="SMART" id="SM00448">
    <property type="entry name" value="REC"/>
    <property type="match status" value="1"/>
</dbReference>
<keyword evidence="12" id="KW-1185">Reference proteome</keyword>
<evidence type="ECO:0000256" key="2">
    <source>
        <dbReference type="ARBA" id="ARBA00022490"/>
    </source>
</evidence>
<reference evidence="11 12" key="1">
    <citation type="submission" date="2021-03" db="EMBL/GenBank/DDBJ databases">
        <title>Genomic Encyclopedia of Type Strains, Phase IV (KMG-IV): sequencing the most valuable type-strain genomes for metagenomic binning, comparative biology and taxonomic classification.</title>
        <authorList>
            <person name="Goeker M."/>
        </authorList>
    </citation>
    <scope>NUCLEOTIDE SEQUENCE [LARGE SCALE GENOMIC DNA]</scope>
    <source>
        <strain evidence="11 12">DSM 14349</strain>
    </source>
</reference>
<dbReference type="SUPFAM" id="SSF52172">
    <property type="entry name" value="CheY-like"/>
    <property type="match status" value="1"/>
</dbReference>
<keyword evidence="7" id="KW-0804">Transcription</keyword>
<feature type="domain" description="HTH araC/xylS-type" evidence="9">
    <location>
        <begin position="413"/>
        <end position="511"/>
    </location>
</feature>
<dbReference type="InterPro" id="IPR011006">
    <property type="entry name" value="CheY-like_superfamily"/>
</dbReference>
<protein>
    <submittedName>
        <fullName evidence="11">Two-component system response regulator YesN</fullName>
    </submittedName>
</protein>
<evidence type="ECO:0000313" key="11">
    <source>
        <dbReference type="EMBL" id="MBP1904088.1"/>
    </source>
</evidence>
<dbReference type="Proteomes" id="UP001519272">
    <property type="component" value="Unassembled WGS sequence"/>
</dbReference>
<feature type="domain" description="Response regulatory" evidence="10">
    <location>
        <begin position="3"/>
        <end position="121"/>
    </location>
</feature>
<keyword evidence="3 8" id="KW-0597">Phosphoprotein</keyword>
<evidence type="ECO:0000256" key="4">
    <source>
        <dbReference type="ARBA" id="ARBA00023012"/>
    </source>
</evidence>
<proteinExistence type="predicted"/>
<dbReference type="PANTHER" id="PTHR42713">
    <property type="entry name" value="HISTIDINE KINASE-RELATED"/>
    <property type="match status" value="1"/>
</dbReference>
<organism evidence="11 12">
    <name type="scientific">Paenibacillus turicensis</name>
    <dbReference type="NCBI Taxonomy" id="160487"/>
    <lineage>
        <taxon>Bacteria</taxon>
        <taxon>Bacillati</taxon>
        <taxon>Bacillota</taxon>
        <taxon>Bacilli</taxon>
        <taxon>Bacillales</taxon>
        <taxon>Paenibacillaceae</taxon>
        <taxon>Paenibacillus</taxon>
    </lineage>
</organism>
<dbReference type="Gene3D" id="1.10.10.60">
    <property type="entry name" value="Homeodomain-like"/>
    <property type="match status" value="2"/>
</dbReference>
<dbReference type="PRINTS" id="PR00032">
    <property type="entry name" value="HTHARAC"/>
</dbReference>
<dbReference type="PROSITE" id="PS00041">
    <property type="entry name" value="HTH_ARAC_FAMILY_1"/>
    <property type="match status" value="1"/>
</dbReference>
<keyword evidence="5" id="KW-0805">Transcription regulation</keyword>
<comment type="subcellular location">
    <subcellularLocation>
        <location evidence="1">Cytoplasm</location>
    </subcellularLocation>
</comment>
<evidence type="ECO:0000256" key="1">
    <source>
        <dbReference type="ARBA" id="ARBA00004496"/>
    </source>
</evidence>
<keyword evidence="6" id="KW-0238">DNA-binding</keyword>
<evidence type="ECO:0000256" key="3">
    <source>
        <dbReference type="ARBA" id="ARBA00022553"/>
    </source>
</evidence>
<dbReference type="PROSITE" id="PS50110">
    <property type="entry name" value="RESPONSE_REGULATORY"/>
    <property type="match status" value="1"/>
</dbReference>
<gene>
    <name evidence="11" type="ORF">J2Z32_000705</name>
</gene>
<dbReference type="InterPro" id="IPR018062">
    <property type="entry name" value="HTH_AraC-typ_CS"/>
</dbReference>
<dbReference type="EMBL" id="JAGGKG010000002">
    <property type="protein sequence ID" value="MBP1904088.1"/>
    <property type="molecule type" value="Genomic_DNA"/>
</dbReference>
<comment type="caution">
    <text evidence="11">The sequence shown here is derived from an EMBL/GenBank/DDBJ whole genome shotgun (WGS) entry which is preliminary data.</text>
</comment>
<dbReference type="Pfam" id="PF00072">
    <property type="entry name" value="Response_reg"/>
    <property type="match status" value="1"/>
</dbReference>
<evidence type="ECO:0000256" key="7">
    <source>
        <dbReference type="ARBA" id="ARBA00023163"/>
    </source>
</evidence>
<dbReference type="InterPro" id="IPR018060">
    <property type="entry name" value="HTH_AraC"/>
</dbReference>
<accession>A0ABS4FND2</accession>
<dbReference type="PROSITE" id="PS01124">
    <property type="entry name" value="HTH_ARAC_FAMILY_2"/>
    <property type="match status" value="1"/>
</dbReference>
<dbReference type="SUPFAM" id="SSF46689">
    <property type="entry name" value="Homeodomain-like"/>
    <property type="match status" value="2"/>
</dbReference>
<dbReference type="InterPro" id="IPR051552">
    <property type="entry name" value="HptR"/>
</dbReference>
<dbReference type="InterPro" id="IPR009057">
    <property type="entry name" value="Homeodomain-like_sf"/>
</dbReference>
<dbReference type="RefSeq" id="WP_210087763.1">
    <property type="nucleotide sequence ID" value="NZ_JAGGKG010000002.1"/>
</dbReference>
<evidence type="ECO:0000259" key="9">
    <source>
        <dbReference type="PROSITE" id="PS01124"/>
    </source>
</evidence>
<keyword evidence="2" id="KW-0963">Cytoplasm</keyword>
<sequence>MMNVLLVDDEPWVLEGLRTIVNWNKYGFKVCGEAANGNTAWAMIEELQPDVVFTDIHMPAVSGLELIDRSMHELTKPPRFVILSGHDNFEYARAALKQQVEDYLLKPIDEDEIELVLKQMSQKIQNELESESLYRLERSLYVNRLVNRLLQGEFSEQLNDEAEALLMIKGDEEVACVLIETELKEEQLKEIVAGLITPTAPELFSDSEGRLGLIVPNSLYGIDELELLGSKIYEQCPQEVPIIVAVGHSTGGVASLHLAYQKALSALGWKRYHNREGIIDFNDLSHSYDPKEINKQVNKEALSTLMEVINGDESNHIEAAVDTLLAAPLSRIPSSDEEYVRLQLLSLEMDILKKLKELGGNVDQFVQRIQQSLGKLTEINSYSEFHQYAVTLSLIGFETLLKQRKQSENNTLFHVVQYVNQQFREKIQLQDLAQKFHMNPNYLGQVFKQETGKSFREYLNDKRIEEAKRLLRQGRQSISEVAANSGYPNTDYFVSQFKRMTGVAPSAYRKQEKSEYIDG</sequence>
<feature type="modified residue" description="4-aspartylphosphate" evidence="8">
    <location>
        <position position="55"/>
    </location>
</feature>
<dbReference type="SMART" id="SM00342">
    <property type="entry name" value="HTH_ARAC"/>
    <property type="match status" value="1"/>
</dbReference>
<dbReference type="InterPro" id="IPR020449">
    <property type="entry name" value="Tscrpt_reg_AraC-type_HTH"/>
</dbReference>
<dbReference type="Gene3D" id="3.40.50.2300">
    <property type="match status" value="1"/>
</dbReference>
<dbReference type="CDD" id="cd17536">
    <property type="entry name" value="REC_YesN-like"/>
    <property type="match status" value="1"/>
</dbReference>
<name>A0ABS4FND2_9BACL</name>
<dbReference type="InterPro" id="IPR001789">
    <property type="entry name" value="Sig_transdc_resp-reg_receiver"/>
</dbReference>
<evidence type="ECO:0000256" key="5">
    <source>
        <dbReference type="ARBA" id="ARBA00023015"/>
    </source>
</evidence>